<dbReference type="SUPFAM" id="SSF48208">
    <property type="entry name" value="Six-hairpin glycosidases"/>
    <property type="match status" value="1"/>
</dbReference>
<evidence type="ECO:0000313" key="5">
    <source>
        <dbReference type="EMBL" id="WGT47086.1"/>
    </source>
</evidence>
<sequence>MAESAPVRFDAGELLAELTGNVLPFWSSVPVDPAGGFHGAVGNDGAVDDTVERSAVLCSRVLWAFSTAATELDEPGHLQVAGHAYRYLRDVLRDPGHGGVFWSVAADGTVVDDRKHTYAQAFAIYGLVAYSVATDDDEPLSLAREIFELIEQHTADGELGGYVEAAARDWSPAAEMRLSLRDLDAPKSMNTHLHVMEAYSALAARTGDPRVRDRLSAVLIDILDHVLADDEGAFRLFFDRQWRPLTGAVSFGHDIEGAWLLTEAAHVLGDAHLIRRAERAAVQLAVAVLDHGIDDEGFILHEFEPAVGTRDGHADRSSHWWAQAEGMVGFLEAYRITGDPAFEAAAASCWRVISRHHIDRDRGDWLKVLDADRAPDDTYPKAGPWECPYHHVRALLEAARRLTTTNTPYPAWNGQPA</sequence>
<dbReference type="PANTHER" id="PTHR15108">
    <property type="entry name" value="N-ACYLGLUCOSAMINE-2-EPIMERASE"/>
    <property type="match status" value="1"/>
</dbReference>
<comment type="similarity">
    <text evidence="4">Belongs to the cellobiose 2-epimerase family.</text>
</comment>
<protein>
    <recommendedName>
        <fullName evidence="4">Cellobiose 2-epimerase</fullName>
        <shortName evidence="4">CE</shortName>
        <ecNumber evidence="4">5.1.3.11</ecNumber>
    </recommendedName>
</protein>
<keyword evidence="6" id="KW-1185">Reference proteome</keyword>
<name>A0ABY8PXR8_9ACTN</name>
<dbReference type="InterPro" id="IPR010819">
    <property type="entry name" value="AGE/CE"/>
</dbReference>
<dbReference type="EMBL" id="CP123967">
    <property type="protein sequence ID" value="WGT47086.1"/>
    <property type="molecule type" value="Genomic_DNA"/>
</dbReference>
<comment type="similarity">
    <text evidence="2">Belongs to the N-acylglucosamine 2-epimerase family.</text>
</comment>
<comment type="catalytic activity">
    <reaction evidence="1 4">
        <text>D-cellobiose = beta-D-glucosyl-(1-&gt;4)-D-mannopyranose</text>
        <dbReference type="Rhea" id="RHEA:23384"/>
        <dbReference type="ChEBI" id="CHEBI:17057"/>
        <dbReference type="ChEBI" id="CHEBI:47931"/>
        <dbReference type="EC" id="5.1.3.11"/>
    </reaction>
</comment>
<comment type="function">
    <text evidence="4">Catalyzes the reversible epimerization of cellobiose to 4-O-beta-D-glucopyranosyl-D-mannose (Glc-Man).</text>
</comment>
<evidence type="ECO:0000313" key="6">
    <source>
        <dbReference type="Proteomes" id="UP001244136"/>
    </source>
</evidence>
<dbReference type="InterPro" id="IPR012341">
    <property type="entry name" value="6hp_glycosidase-like_sf"/>
</dbReference>
<evidence type="ECO:0000256" key="1">
    <source>
        <dbReference type="ARBA" id="ARBA00001470"/>
    </source>
</evidence>
<evidence type="ECO:0000256" key="4">
    <source>
        <dbReference type="HAMAP-Rule" id="MF_00929"/>
    </source>
</evidence>
<dbReference type="InterPro" id="IPR028584">
    <property type="entry name" value="Cellobiose_2_epim"/>
</dbReference>
<evidence type="ECO:0000256" key="2">
    <source>
        <dbReference type="ARBA" id="ARBA00008558"/>
    </source>
</evidence>
<keyword evidence="3 4" id="KW-0413">Isomerase</keyword>
<gene>
    <name evidence="5" type="ORF">QH948_13375</name>
</gene>
<dbReference type="HAMAP" id="MF_00929">
    <property type="entry name" value="Cellobiose_2_epim"/>
    <property type="match status" value="1"/>
</dbReference>
<proteinExistence type="inferred from homology"/>
<reference evidence="5 6" key="1">
    <citation type="journal article" date="2008" name="Int. J. Syst. Evol. Microbiol.">
        <title>Tessaracoccus flavescens sp. nov., isolated from marine sediment.</title>
        <authorList>
            <person name="Lee D.W."/>
            <person name="Lee S.D."/>
        </authorList>
    </citation>
    <scope>NUCLEOTIDE SEQUENCE [LARGE SCALE GENOMIC DNA]</scope>
    <source>
        <strain evidence="5 6">T21</strain>
    </source>
</reference>
<dbReference type="Gene3D" id="1.50.10.10">
    <property type="match status" value="1"/>
</dbReference>
<organism evidence="5 6">
    <name type="scientific">Tessaracoccus lacteus</name>
    <dbReference type="NCBI Taxonomy" id="3041766"/>
    <lineage>
        <taxon>Bacteria</taxon>
        <taxon>Bacillati</taxon>
        <taxon>Actinomycetota</taxon>
        <taxon>Actinomycetes</taxon>
        <taxon>Propionibacteriales</taxon>
        <taxon>Propionibacteriaceae</taxon>
        <taxon>Tessaracoccus</taxon>
    </lineage>
</organism>
<accession>A0ABY8PXR8</accession>
<dbReference type="InterPro" id="IPR008928">
    <property type="entry name" value="6-hairpin_glycosidase_sf"/>
</dbReference>
<dbReference type="Proteomes" id="UP001244136">
    <property type="component" value="Chromosome"/>
</dbReference>
<dbReference type="EC" id="5.1.3.11" evidence="4"/>
<dbReference type="Pfam" id="PF07221">
    <property type="entry name" value="GlcNAc_2-epim"/>
    <property type="match status" value="1"/>
</dbReference>
<dbReference type="RefSeq" id="WP_281144826.1">
    <property type="nucleotide sequence ID" value="NZ_CP123967.1"/>
</dbReference>
<evidence type="ECO:0000256" key="3">
    <source>
        <dbReference type="ARBA" id="ARBA00023235"/>
    </source>
</evidence>